<protein>
    <submittedName>
        <fullName evidence="1">HD domain-containing protein</fullName>
    </submittedName>
</protein>
<evidence type="ECO:0000313" key="1">
    <source>
        <dbReference type="EMBL" id="MCC9063792.1"/>
    </source>
</evidence>
<keyword evidence="2" id="KW-1185">Reference proteome</keyword>
<name>A0ABS8ME63_9FLAO</name>
<dbReference type="RefSeq" id="WP_230036231.1">
    <property type="nucleotide sequence ID" value="NZ_JAJJMM010000001.1"/>
</dbReference>
<sequence>MINIQTLYQKAIKFAAKKHADINQLIPGTNLPYVVHLSNVAMEILVASQNTKEFNAEFAVQVALLHDILEDTNTTFEELSQEFSTEIAKAVLALTKNAEIPKESRMTDSLDRIKQLPKEVWAVKLADRITNLQTPPQLWGIEKISAYQKEAIQIADALKGSNDFLEKRLQEKIVDYLEYCITSHNQN</sequence>
<gene>
    <name evidence="1" type="ORF">LNP81_12420</name>
</gene>
<evidence type="ECO:0000313" key="2">
    <source>
        <dbReference type="Proteomes" id="UP001430679"/>
    </source>
</evidence>
<dbReference type="PANTHER" id="PTHR46246">
    <property type="entry name" value="GUANOSINE-3',5'-BIS(DIPHOSPHATE) 3'-PYROPHOSPHOHYDROLASE MESH1"/>
    <property type="match status" value="1"/>
</dbReference>
<reference evidence="1" key="1">
    <citation type="submission" date="2021-11" db="EMBL/GenBank/DDBJ databases">
        <title>Description of novel Flavobacterium species.</title>
        <authorList>
            <person name="Saticioglu I.B."/>
            <person name="Ay H."/>
            <person name="Altun S."/>
            <person name="Duman M."/>
        </authorList>
    </citation>
    <scope>NUCLEOTIDE SEQUENCE</scope>
    <source>
        <strain evidence="1">F-30</strain>
    </source>
</reference>
<proteinExistence type="predicted"/>
<dbReference type="Pfam" id="PF13328">
    <property type="entry name" value="HD_4"/>
    <property type="match status" value="1"/>
</dbReference>
<dbReference type="InterPro" id="IPR052194">
    <property type="entry name" value="MESH1"/>
</dbReference>
<dbReference type="Gene3D" id="1.10.3210.10">
    <property type="entry name" value="Hypothetical protein af1432"/>
    <property type="match status" value="1"/>
</dbReference>
<dbReference type="EMBL" id="JAJJMM010000001">
    <property type="protein sequence ID" value="MCC9063792.1"/>
    <property type="molecule type" value="Genomic_DNA"/>
</dbReference>
<accession>A0ABS8ME63</accession>
<dbReference type="PANTHER" id="PTHR46246:SF1">
    <property type="entry name" value="GUANOSINE-3',5'-BIS(DIPHOSPHATE) 3'-PYROPHOSPHOHYDROLASE MESH1"/>
    <property type="match status" value="1"/>
</dbReference>
<dbReference type="Proteomes" id="UP001430679">
    <property type="component" value="Unassembled WGS sequence"/>
</dbReference>
<comment type="caution">
    <text evidence="1">The sequence shown here is derived from an EMBL/GenBank/DDBJ whole genome shotgun (WGS) entry which is preliminary data.</text>
</comment>
<dbReference type="SUPFAM" id="SSF109604">
    <property type="entry name" value="HD-domain/PDEase-like"/>
    <property type="match status" value="1"/>
</dbReference>
<organism evidence="1 2">
    <name type="scientific">Flavobacterium piscisymbiosum</name>
    <dbReference type="NCBI Taxonomy" id="2893753"/>
    <lineage>
        <taxon>Bacteria</taxon>
        <taxon>Pseudomonadati</taxon>
        <taxon>Bacteroidota</taxon>
        <taxon>Flavobacteriia</taxon>
        <taxon>Flavobacteriales</taxon>
        <taxon>Flavobacteriaceae</taxon>
        <taxon>Flavobacterium</taxon>
    </lineage>
</organism>